<keyword evidence="4" id="KW-1185">Reference proteome</keyword>
<dbReference type="InterPro" id="IPR036409">
    <property type="entry name" value="Aldolase_II/adducin_N_sf"/>
</dbReference>
<dbReference type="Proteomes" id="UP001139308">
    <property type="component" value="Unassembled WGS sequence"/>
</dbReference>
<dbReference type="InterPro" id="IPR001303">
    <property type="entry name" value="Aldolase_II/adducin_N"/>
</dbReference>
<evidence type="ECO:0000313" key="4">
    <source>
        <dbReference type="Proteomes" id="UP001139308"/>
    </source>
</evidence>
<dbReference type="AlphaFoldDB" id="A0A9X1UH57"/>
<dbReference type="GO" id="GO:0051015">
    <property type="term" value="F:actin filament binding"/>
    <property type="evidence" value="ECO:0007669"/>
    <property type="project" value="TreeGrafter"/>
</dbReference>
<sequence length="240" mass="26126">MKPHATINDLGRARTRAPLDTLADACRILYAKGHMASLAGQITWRDAQRRGYWTPALGQSFARASAASMVLVDDELNVLEGAGVPNPAVRFHAWVYRHRPDVHAIVHTHPRNIAALSMLGIPLPVAHMDACMFHDDCGFLAEWPGVPIDDEEGRIITAALGHYRSALLVNHGYICACASIEESIYLAVSMEQAAEQVLLAMAAGTIQPVRADLAAAAHDFLLQPSIVRATFAYWAEKIAD</sequence>
<dbReference type="SUPFAM" id="SSF53639">
    <property type="entry name" value="AraD/HMP-PK domain-like"/>
    <property type="match status" value="1"/>
</dbReference>
<dbReference type="EMBL" id="JAKLJA010000004">
    <property type="protein sequence ID" value="MCG5073342.1"/>
    <property type="molecule type" value="Genomic_DNA"/>
</dbReference>
<dbReference type="GO" id="GO:0005856">
    <property type="term" value="C:cytoskeleton"/>
    <property type="evidence" value="ECO:0007669"/>
    <property type="project" value="TreeGrafter"/>
</dbReference>
<accession>A0A9X1UH57</accession>
<dbReference type="PANTHER" id="PTHR10672">
    <property type="entry name" value="ADDUCIN"/>
    <property type="match status" value="1"/>
</dbReference>
<keyword evidence="3" id="KW-0456">Lyase</keyword>
<reference evidence="3" key="1">
    <citation type="submission" date="2022-01" db="EMBL/GenBank/DDBJ databases">
        <title>Genome sequence and assembly of Parabukholderia sp. RG36.</title>
        <authorList>
            <person name="Chhetri G."/>
        </authorList>
    </citation>
    <scope>NUCLEOTIDE SEQUENCE</scope>
    <source>
        <strain evidence="3">RG36</strain>
    </source>
</reference>
<dbReference type="Pfam" id="PF00596">
    <property type="entry name" value="Aldolase_II"/>
    <property type="match status" value="1"/>
</dbReference>
<proteinExistence type="inferred from homology"/>
<gene>
    <name evidence="3" type="ORF">L5014_08185</name>
</gene>
<evidence type="ECO:0000313" key="3">
    <source>
        <dbReference type="EMBL" id="MCG5073342.1"/>
    </source>
</evidence>
<protein>
    <submittedName>
        <fullName evidence="3">Aldolase</fullName>
        <ecNumber evidence="3">4.1.2.-</ecNumber>
    </submittedName>
</protein>
<dbReference type="Gene3D" id="3.40.225.10">
    <property type="entry name" value="Class II aldolase/adducin N-terminal domain"/>
    <property type="match status" value="1"/>
</dbReference>
<dbReference type="RefSeq" id="WP_238463078.1">
    <property type="nucleotide sequence ID" value="NZ_JAKLJA010000004.1"/>
</dbReference>
<evidence type="ECO:0000259" key="2">
    <source>
        <dbReference type="SMART" id="SM01007"/>
    </source>
</evidence>
<organism evidence="3 4">
    <name type="scientific">Paraburkholderia tagetis</name>
    <dbReference type="NCBI Taxonomy" id="2913261"/>
    <lineage>
        <taxon>Bacteria</taxon>
        <taxon>Pseudomonadati</taxon>
        <taxon>Pseudomonadota</taxon>
        <taxon>Betaproteobacteria</taxon>
        <taxon>Burkholderiales</taxon>
        <taxon>Burkholderiaceae</taxon>
        <taxon>Paraburkholderia</taxon>
    </lineage>
</organism>
<name>A0A9X1UH57_9BURK</name>
<dbReference type="PANTHER" id="PTHR10672:SF3">
    <property type="entry name" value="PROTEIN HU-LI TAI SHAO"/>
    <property type="match status" value="1"/>
</dbReference>
<evidence type="ECO:0000256" key="1">
    <source>
        <dbReference type="ARBA" id="ARBA00037961"/>
    </source>
</evidence>
<dbReference type="InterPro" id="IPR051017">
    <property type="entry name" value="Aldolase-II_Adducin_sf"/>
</dbReference>
<dbReference type="GO" id="GO:0016829">
    <property type="term" value="F:lyase activity"/>
    <property type="evidence" value="ECO:0007669"/>
    <property type="project" value="UniProtKB-KW"/>
</dbReference>
<comment type="caution">
    <text evidence="3">The sequence shown here is derived from an EMBL/GenBank/DDBJ whole genome shotgun (WGS) entry which is preliminary data.</text>
</comment>
<dbReference type="EC" id="4.1.2.-" evidence="3"/>
<dbReference type="SMART" id="SM01007">
    <property type="entry name" value="Aldolase_II"/>
    <property type="match status" value="1"/>
</dbReference>
<feature type="domain" description="Class II aldolase/adducin N-terminal" evidence="2">
    <location>
        <begin position="20"/>
        <end position="198"/>
    </location>
</feature>
<comment type="similarity">
    <text evidence="1">Belongs to the aldolase class II family.</text>
</comment>
<dbReference type="NCBIfam" id="NF005484">
    <property type="entry name" value="PRK07090.1"/>
    <property type="match status" value="1"/>
</dbReference>